<accession>A0A6C0E7N2</accession>
<dbReference type="SUPFAM" id="SSF102405">
    <property type="entry name" value="MCP/YpsA-like"/>
    <property type="match status" value="1"/>
</dbReference>
<feature type="domain" description="YspA cpYpsA-related SLOG" evidence="1">
    <location>
        <begin position="5"/>
        <end position="81"/>
    </location>
</feature>
<evidence type="ECO:0000259" key="1">
    <source>
        <dbReference type="Pfam" id="PF10686"/>
    </source>
</evidence>
<organism evidence="2">
    <name type="scientific">viral metagenome</name>
    <dbReference type="NCBI Taxonomy" id="1070528"/>
    <lineage>
        <taxon>unclassified sequences</taxon>
        <taxon>metagenomes</taxon>
        <taxon>organismal metagenomes</taxon>
    </lineage>
</organism>
<proteinExistence type="predicted"/>
<dbReference type="InterPro" id="IPR019627">
    <property type="entry name" value="YAcAr"/>
</dbReference>
<dbReference type="Pfam" id="PF10686">
    <property type="entry name" value="YAcAr"/>
    <property type="match status" value="1"/>
</dbReference>
<evidence type="ECO:0000313" key="2">
    <source>
        <dbReference type="EMBL" id="QHT25084.1"/>
    </source>
</evidence>
<reference evidence="2" key="1">
    <citation type="journal article" date="2020" name="Nature">
        <title>Giant virus diversity and host interactions through global metagenomics.</title>
        <authorList>
            <person name="Schulz F."/>
            <person name="Roux S."/>
            <person name="Paez-Espino D."/>
            <person name="Jungbluth S."/>
            <person name="Walsh D.A."/>
            <person name="Denef V.J."/>
            <person name="McMahon K.D."/>
            <person name="Konstantinidis K.T."/>
            <person name="Eloe-Fadrosh E.A."/>
            <person name="Kyrpides N.C."/>
            <person name="Woyke T."/>
        </authorList>
    </citation>
    <scope>NUCLEOTIDE SEQUENCE</scope>
    <source>
        <strain evidence="2">GVMAG-M-3300023179-150</strain>
    </source>
</reference>
<protein>
    <recommendedName>
        <fullName evidence="1">YspA cpYpsA-related SLOG domain-containing protein</fullName>
    </recommendedName>
</protein>
<dbReference type="AlphaFoldDB" id="A0A6C0E7N2"/>
<sequence length="143" mass="16087">MQKIKLAIVGSREFNDYKLLEKSTDSYLEEIQKLFSKGSDPGQNEGQDEFEIIIVSGGARGADSIAEKYAKNKKYQTEIYPVTPQQWKDLGKIAGILRNTEIVNASDYMIAFPSETSKGTLDSIKKMKIKNGNVKIIKYDQDV</sequence>
<dbReference type="EMBL" id="MN739755">
    <property type="protein sequence ID" value="QHT25084.1"/>
    <property type="molecule type" value="Genomic_DNA"/>
</dbReference>
<name>A0A6C0E7N2_9ZZZZ</name>